<comment type="caution">
    <text evidence="1">The sequence shown here is derived from an EMBL/GenBank/DDBJ whole genome shotgun (WGS) entry which is preliminary data.</text>
</comment>
<organism evidence="1 2">
    <name type="scientific">Arachnia propionica</name>
    <dbReference type="NCBI Taxonomy" id="1750"/>
    <lineage>
        <taxon>Bacteria</taxon>
        <taxon>Bacillati</taxon>
        <taxon>Actinomycetota</taxon>
        <taxon>Actinomycetes</taxon>
        <taxon>Propionibacteriales</taxon>
        <taxon>Propionibacteriaceae</taxon>
        <taxon>Arachnia</taxon>
    </lineage>
</organism>
<accession>A0A3P1WVY4</accession>
<protein>
    <submittedName>
        <fullName evidence="1">Uncharacterized protein</fullName>
    </submittedName>
</protein>
<evidence type="ECO:0000313" key="2">
    <source>
        <dbReference type="Proteomes" id="UP000280935"/>
    </source>
</evidence>
<reference evidence="1 2" key="1">
    <citation type="submission" date="2018-11" db="EMBL/GenBank/DDBJ databases">
        <title>Genomes From Bacteria Associated with the Canine Oral Cavity: a Test Case for Automated Genome-Based Taxonomic Assignment.</title>
        <authorList>
            <person name="Coil D.A."/>
            <person name="Jospin G."/>
            <person name="Darling A.E."/>
            <person name="Wallis C."/>
            <person name="Davis I.J."/>
            <person name="Harris S."/>
            <person name="Eisen J.A."/>
            <person name="Holcombe L.J."/>
            <person name="O'Flynn C."/>
        </authorList>
    </citation>
    <scope>NUCLEOTIDE SEQUENCE [LARGE SCALE GENOMIC DNA]</scope>
    <source>
        <strain evidence="1 2">OH2822_COT-296</strain>
    </source>
</reference>
<dbReference type="RefSeq" id="WP_125227452.1">
    <property type="nucleotide sequence ID" value="NZ_RQYT01000008.1"/>
</dbReference>
<dbReference type="AlphaFoldDB" id="A0A3P1WVY4"/>
<name>A0A3P1WVY4_9ACTN</name>
<evidence type="ECO:0000313" key="1">
    <source>
        <dbReference type="EMBL" id="RRD50196.1"/>
    </source>
</evidence>
<dbReference type="OrthoDB" id="3257739at2"/>
<proteinExistence type="predicted"/>
<dbReference type="Proteomes" id="UP000280935">
    <property type="component" value="Unassembled WGS sequence"/>
</dbReference>
<gene>
    <name evidence="1" type="ORF">EII35_05490</name>
</gene>
<sequence>MEEPGFVASEPYVPTVDPARVDEAHTALVGLRGLHGQLTMAKFSGYPVLVQLCGEGDLVEAFMAFQRELRRYERGTRFEAAAALSISSDAETVLDRLTMTAEHFDYQDQRTIRRWSDRGLRSIAEDLVAMATVRGRLGRELLTLTLTGTPDHGHCLLMDQMDFANLDSAPPSVTVWLWRDEEQADEASMELTSSHTRQAEDGSYRNTRWRVALPDLRNLVVDKERRRLTDKVVTVAVQGRSAPARTVTWRNEASLPEGVVAEVMVHRTMVMVEVQVL</sequence>
<dbReference type="EMBL" id="RQYT01000008">
    <property type="protein sequence ID" value="RRD50196.1"/>
    <property type="molecule type" value="Genomic_DNA"/>
</dbReference>